<evidence type="ECO:0000256" key="1">
    <source>
        <dbReference type="SAM" id="MobiDB-lite"/>
    </source>
</evidence>
<protein>
    <recommendedName>
        <fullName evidence="3">DUF4397 domain-containing protein</fullName>
    </recommendedName>
</protein>
<dbReference type="PROSITE" id="PS51318">
    <property type="entry name" value="TAT"/>
    <property type="match status" value="1"/>
</dbReference>
<keyword evidence="2" id="KW-0732">Signal</keyword>
<name>A0A1H2LQW3_9ACTN</name>
<proteinExistence type="predicted"/>
<feature type="domain" description="DUF4397" evidence="3">
    <location>
        <begin position="44"/>
        <end position="162"/>
    </location>
</feature>
<dbReference type="AlphaFoldDB" id="A0A1H2LQW3"/>
<evidence type="ECO:0000259" key="3">
    <source>
        <dbReference type="Pfam" id="PF14344"/>
    </source>
</evidence>
<organism evidence="4 5">
    <name type="scientific">Microlunatus sagamiharensis</name>
    <dbReference type="NCBI Taxonomy" id="546874"/>
    <lineage>
        <taxon>Bacteria</taxon>
        <taxon>Bacillati</taxon>
        <taxon>Actinomycetota</taxon>
        <taxon>Actinomycetes</taxon>
        <taxon>Propionibacteriales</taxon>
        <taxon>Propionibacteriaceae</taxon>
        <taxon>Microlunatus</taxon>
    </lineage>
</organism>
<evidence type="ECO:0000313" key="4">
    <source>
        <dbReference type="EMBL" id="SDU83400.1"/>
    </source>
</evidence>
<dbReference type="RefSeq" id="WP_157719747.1">
    <property type="nucleotide sequence ID" value="NZ_LT629799.1"/>
</dbReference>
<keyword evidence="5" id="KW-1185">Reference proteome</keyword>
<dbReference type="STRING" id="546874.SAMN04488544_0679"/>
<feature type="compositionally biased region" description="Low complexity" evidence="1">
    <location>
        <begin position="237"/>
        <end position="249"/>
    </location>
</feature>
<dbReference type="InterPro" id="IPR006311">
    <property type="entry name" value="TAT_signal"/>
</dbReference>
<feature type="region of interest" description="Disordered" evidence="1">
    <location>
        <begin position="235"/>
        <end position="266"/>
    </location>
</feature>
<dbReference type="EMBL" id="LT629799">
    <property type="protein sequence ID" value="SDU83400.1"/>
    <property type="molecule type" value="Genomic_DNA"/>
</dbReference>
<dbReference type="InterPro" id="IPR025510">
    <property type="entry name" value="DUF4397"/>
</dbReference>
<evidence type="ECO:0000256" key="2">
    <source>
        <dbReference type="SAM" id="SignalP"/>
    </source>
</evidence>
<feature type="chain" id="PRO_5009279579" description="DUF4397 domain-containing protein" evidence="2">
    <location>
        <begin position="36"/>
        <end position="266"/>
    </location>
</feature>
<reference evidence="5" key="1">
    <citation type="submission" date="2016-10" db="EMBL/GenBank/DDBJ databases">
        <authorList>
            <person name="Varghese N."/>
            <person name="Submissions S."/>
        </authorList>
    </citation>
    <scope>NUCLEOTIDE SEQUENCE [LARGE SCALE GENOMIC DNA]</scope>
    <source>
        <strain evidence="5">DSM 21743</strain>
    </source>
</reference>
<dbReference type="Proteomes" id="UP000198825">
    <property type="component" value="Chromosome I"/>
</dbReference>
<evidence type="ECO:0000313" key="5">
    <source>
        <dbReference type="Proteomes" id="UP000198825"/>
    </source>
</evidence>
<feature type="signal peptide" evidence="2">
    <location>
        <begin position="1"/>
        <end position="35"/>
    </location>
</feature>
<sequence length="266" mass="26239">MTTLLPTARRSRTALLLVLGLLLALVGLAPSAAPAAAKESGAGWVRLAHLSPDTPSVNVSLTSFGGSESMLKLSDVGYGDVSAYQKVPAGRYVASMTPAGGTAQSTPSITQAVTVADGRAYTVAAVGDNANLRGTVLDDDLRTPKAGSAKVRLLQAAVSAPTATVTAVGGPVLAQDAAFGSSTGYATIEAGVWDVQIAPAGAAPVDTTVTAQPGSVNTIVLLDGPSGQVTAKVVKDASASPKAPKKGTGVDTGGGGTATSFVGGRR</sequence>
<accession>A0A1H2LQW3</accession>
<gene>
    <name evidence="4" type="ORF">SAMN04488544_0679</name>
</gene>
<dbReference type="Pfam" id="PF14344">
    <property type="entry name" value="DUF4397"/>
    <property type="match status" value="1"/>
</dbReference>
<dbReference type="OrthoDB" id="9783299at2"/>